<sequence>MVVAMLLISNSRLVAFEWLMTHLLPRYWVKVKVTNSV</sequence>
<name>A0A2P2QU79_RHIMU</name>
<dbReference type="EMBL" id="GGEC01090085">
    <property type="protein sequence ID" value="MBX70569.1"/>
    <property type="molecule type" value="Transcribed_RNA"/>
</dbReference>
<organism evidence="2">
    <name type="scientific">Rhizophora mucronata</name>
    <name type="common">Asiatic mangrove</name>
    <dbReference type="NCBI Taxonomy" id="61149"/>
    <lineage>
        <taxon>Eukaryota</taxon>
        <taxon>Viridiplantae</taxon>
        <taxon>Streptophyta</taxon>
        <taxon>Embryophyta</taxon>
        <taxon>Tracheophyta</taxon>
        <taxon>Spermatophyta</taxon>
        <taxon>Magnoliopsida</taxon>
        <taxon>eudicotyledons</taxon>
        <taxon>Gunneridae</taxon>
        <taxon>Pentapetalae</taxon>
        <taxon>rosids</taxon>
        <taxon>fabids</taxon>
        <taxon>Malpighiales</taxon>
        <taxon>Rhizophoraceae</taxon>
        <taxon>Rhizophora</taxon>
    </lineage>
</organism>
<feature type="signal peptide" evidence="1">
    <location>
        <begin position="1"/>
        <end position="15"/>
    </location>
</feature>
<evidence type="ECO:0000313" key="2">
    <source>
        <dbReference type="EMBL" id="MBX70569.1"/>
    </source>
</evidence>
<proteinExistence type="predicted"/>
<feature type="chain" id="PRO_5015114358" evidence="1">
    <location>
        <begin position="16"/>
        <end position="37"/>
    </location>
</feature>
<accession>A0A2P2QU79</accession>
<keyword evidence="1" id="KW-0732">Signal</keyword>
<reference evidence="2" key="1">
    <citation type="submission" date="2018-02" db="EMBL/GenBank/DDBJ databases">
        <title>Rhizophora mucronata_Transcriptome.</title>
        <authorList>
            <person name="Meera S.P."/>
            <person name="Sreeshan A."/>
            <person name="Augustine A."/>
        </authorList>
    </citation>
    <scope>NUCLEOTIDE SEQUENCE</scope>
    <source>
        <tissue evidence="2">Leaf</tissue>
    </source>
</reference>
<evidence type="ECO:0000256" key="1">
    <source>
        <dbReference type="SAM" id="SignalP"/>
    </source>
</evidence>
<dbReference type="AlphaFoldDB" id="A0A2P2QU79"/>
<protein>
    <submittedName>
        <fullName evidence="2">Uncharacterized protein</fullName>
    </submittedName>
</protein>